<keyword evidence="2" id="KW-1185">Reference proteome</keyword>
<evidence type="ECO:0000313" key="1">
    <source>
        <dbReference type="EMBL" id="GIY63767.1"/>
    </source>
</evidence>
<gene>
    <name evidence="1" type="ORF">CDAR_536481</name>
</gene>
<dbReference type="Proteomes" id="UP001054837">
    <property type="component" value="Unassembled WGS sequence"/>
</dbReference>
<proteinExistence type="predicted"/>
<organism evidence="1 2">
    <name type="scientific">Caerostris darwini</name>
    <dbReference type="NCBI Taxonomy" id="1538125"/>
    <lineage>
        <taxon>Eukaryota</taxon>
        <taxon>Metazoa</taxon>
        <taxon>Ecdysozoa</taxon>
        <taxon>Arthropoda</taxon>
        <taxon>Chelicerata</taxon>
        <taxon>Arachnida</taxon>
        <taxon>Araneae</taxon>
        <taxon>Araneomorphae</taxon>
        <taxon>Entelegynae</taxon>
        <taxon>Araneoidea</taxon>
        <taxon>Araneidae</taxon>
        <taxon>Caerostris</taxon>
    </lineage>
</organism>
<accession>A0AAV4V0Q2</accession>
<reference evidence="1 2" key="1">
    <citation type="submission" date="2021-06" db="EMBL/GenBank/DDBJ databases">
        <title>Caerostris darwini draft genome.</title>
        <authorList>
            <person name="Kono N."/>
            <person name="Arakawa K."/>
        </authorList>
    </citation>
    <scope>NUCLEOTIDE SEQUENCE [LARGE SCALE GENOMIC DNA]</scope>
</reference>
<dbReference type="EMBL" id="BPLQ01012224">
    <property type="protein sequence ID" value="GIY63767.1"/>
    <property type="molecule type" value="Genomic_DNA"/>
</dbReference>
<protein>
    <submittedName>
        <fullName evidence="1">Uncharacterized protein</fullName>
    </submittedName>
</protein>
<sequence>MLYNNTVFPLPPWLQHHLSPYPLLQRLVTVSSLMSPRLKNIDILRVRGNEWEASITSIYISSKMSSNRHPVRDSSLLDNLPIKMRGRREDGTFDVCHTVFWNRCVLIEVVTPS</sequence>
<name>A0AAV4V0Q2_9ARAC</name>
<comment type="caution">
    <text evidence="1">The sequence shown here is derived from an EMBL/GenBank/DDBJ whole genome shotgun (WGS) entry which is preliminary data.</text>
</comment>
<evidence type="ECO:0000313" key="2">
    <source>
        <dbReference type="Proteomes" id="UP001054837"/>
    </source>
</evidence>
<dbReference type="AlphaFoldDB" id="A0AAV4V0Q2"/>